<feature type="compositionally biased region" description="Basic residues" evidence="1">
    <location>
        <begin position="645"/>
        <end position="664"/>
    </location>
</feature>
<dbReference type="EMBL" id="ONZQ02000001">
    <property type="protein sequence ID" value="SPN97806.1"/>
    <property type="molecule type" value="Genomic_DNA"/>
</dbReference>
<dbReference type="Proteomes" id="UP001187682">
    <property type="component" value="Unassembled WGS sequence"/>
</dbReference>
<keyword evidence="3" id="KW-1185">Reference proteome</keyword>
<accession>A0AAE8MRH4</accession>
<proteinExistence type="predicted"/>
<feature type="region of interest" description="Disordered" evidence="1">
    <location>
        <begin position="412"/>
        <end position="550"/>
    </location>
</feature>
<protein>
    <recommendedName>
        <fullName evidence="4">DUF3824 domain-containing protein</fullName>
    </recommendedName>
</protein>
<organism evidence="2 3">
    <name type="scientific">Cephalotrichum gorgonifer</name>
    <dbReference type="NCBI Taxonomy" id="2041049"/>
    <lineage>
        <taxon>Eukaryota</taxon>
        <taxon>Fungi</taxon>
        <taxon>Dikarya</taxon>
        <taxon>Ascomycota</taxon>
        <taxon>Pezizomycotina</taxon>
        <taxon>Sordariomycetes</taxon>
        <taxon>Hypocreomycetidae</taxon>
        <taxon>Microascales</taxon>
        <taxon>Microascaceae</taxon>
        <taxon>Cephalotrichum</taxon>
    </lineage>
</organism>
<evidence type="ECO:0000313" key="2">
    <source>
        <dbReference type="EMBL" id="SPN97806.1"/>
    </source>
</evidence>
<comment type="caution">
    <text evidence="2">The sequence shown here is derived from an EMBL/GenBank/DDBJ whole genome shotgun (WGS) entry which is preliminary data.</text>
</comment>
<feature type="region of interest" description="Disordered" evidence="1">
    <location>
        <begin position="194"/>
        <end position="228"/>
    </location>
</feature>
<evidence type="ECO:0000256" key="1">
    <source>
        <dbReference type="SAM" id="MobiDB-lite"/>
    </source>
</evidence>
<feature type="compositionally biased region" description="Basic and acidic residues" evidence="1">
    <location>
        <begin position="194"/>
        <end position="214"/>
    </location>
</feature>
<feature type="region of interest" description="Disordered" evidence="1">
    <location>
        <begin position="639"/>
        <end position="698"/>
    </location>
</feature>
<feature type="compositionally biased region" description="Low complexity" evidence="1">
    <location>
        <begin position="269"/>
        <end position="281"/>
    </location>
</feature>
<feature type="compositionally biased region" description="Basic residues" evidence="1">
    <location>
        <begin position="97"/>
        <end position="107"/>
    </location>
</feature>
<evidence type="ECO:0008006" key="4">
    <source>
        <dbReference type="Google" id="ProtNLM"/>
    </source>
</evidence>
<feature type="compositionally biased region" description="Basic residues" evidence="1">
    <location>
        <begin position="372"/>
        <end position="381"/>
    </location>
</feature>
<feature type="compositionally biased region" description="Basic and acidic residues" evidence="1">
    <location>
        <begin position="414"/>
        <end position="432"/>
    </location>
</feature>
<feature type="region of interest" description="Disordered" evidence="1">
    <location>
        <begin position="250"/>
        <end position="284"/>
    </location>
</feature>
<feature type="region of interest" description="Disordered" evidence="1">
    <location>
        <begin position="360"/>
        <end position="394"/>
    </location>
</feature>
<dbReference type="AlphaFoldDB" id="A0AAE8MRH4"/>
<feature type="region of interest" description="Disordered" evidence="1">
    <location>
        <begin position="1"/>
        <end position="118"/>
    </location>
</feature>
<feature type="compositionally biased region" description="Basic and acidic residues" evidence="1">
    <location>
        <begin position="253"/>
        <end position="264"/>
    </location>
</feature>
<gene>
    <name evidence="2" type="ORF">DNG_01318</name>
</gene>
<reference evidence="2" key="1">
    <citation type="submission" date="2018-03" db="EMBL/GenBank/DDBJ databases">
        <authorList>
            <person name="Guldener U."/>
        </authorList>
    </citation>
    <scope>NUCLEOTIDE SEQUENCE</scope>
</reference>
<sequence>MSAYDTYDAPPRARYDERYDERYDDRYADPRDHREHREHRVKAPESSRALVHRHREENELTVDRAYPPGYSSRDVRRARSAEPGYDDYYDDRDRYYHHSSRSRHGGKRGSAESYYESEEKARRRRILSRQEKIIAAVAGAALALGGKEVYDRHAAAEAEDHEIQRNYLHSAAFGAAGAVAAYQGADFYNKRASKSESKKLVVHRGHDGRGRDDAYYSDDDDDPPAKKGHKKFLESALGVTSLGAAMKALTGGGDDKASQRDGASHRGRSGSPSSVRSGKSGAPSMNKVQKMAMAGLLAGATEAFRIAKEPGSFKGEKAKRVLTAALGAGAIGGAHGDDHNKRDIAESVIGGLLGNRIVHGSKKNIEEDSKTGRSRSRSRLRSRSESGGGSGGGVGSGGLAALASAGLAAFGAKKAIDSRDDSRGRNSSPDRSHRSRSRSVVDGARRGLAKLGFGSEPADDRRRDDASDYGGSRVSRRNRHYSDESDDDDYDDKRHHSSRRDRESRRHRGYDDEAEDRSARHRRKERARSDAGSSTDLGDSEEDERQARKIRGKQIITTGLASLATIHAAHGMYQSIGNRKTRELAVKAGKMSPTDARALKSKAIVQDAASVSLAVLGVKGALEELKEARDKSYQCRRFKAEKQARHDRRVARQRSVRDGHRRTRSNNWASPSAVLPTRERSVGRNGESYAETLPPSPA</sequence>
<name>A0AAE8MRH4_9PEZI</name>
<feature type="compositionally biased region" description="Basic and acidic residues" evidence="1">
    <location>
        <begin position="11"/>
        <end position="35"/>
    </location>
</feature>
<evidence type="ECO:0000313" key="3">
    <source>
        <dbReference type="Proteomes" id="UP001187682"/>
    </source>
</evidence>